<comment type="caution">
    <text evidence="4">The sequence shown here is derived from an EMBL/GenBank/DDBJ whole genome shotgun (WGS) entry which is preliminary data.</text>
</comment>
<dbReference type="PANTHER" id="PTHR46401">
    <property type="entry name" value="GLYCOSYLTRANSFERASE WBBK-RELATED"/>
    <property type="match status" value="1"/>
</dbReference>
<dbReference type="SUPFAM" id="SSF53756">
    <property type="entry name" value="UDP-Glycosyltransferase/glycogen phosphorylase"/>
    <property type="match status" value="1"/>
</dbReference>
<evidence type="ECO:0000259" key="3">
    <source>
        <dbReference type="Pfam" id="PF13439"/>
    </source>
</evidence>
<dbReference type="EMBL" id="LBUP01000001">
    <property type="protein sequence ID" value="KKQ67183.1"/>
    <property type="molecule type" value="Genomic_DNA"/>
</dbReference>
<protein>
    <submittedName>
        <fullName evidence="4">Glycosyl transferase group 1</fullName>
    </submittedName>
</protein>
<proteinExistence type="predicted"/>
<dbReference type="InterPro" id="IPR001296">
    <property type="entry name" value="Glyco_trans_1"/>
</dbReference>
<dbReference type="CDD" id="cd03809">
    <property type="entry name" value="GT4_MtfB-like"/>
    <property type="match status" value="1"/>
</dbReference>
<evidence type="ECO:0000313" key="4">
    <source>
        <dbReference type="EMBL" id="KKQ67183.1"/>
    </source>
</evidence>
<reference evidence="4 5" key="1">
    <citation type="journal article" date="2015" name="Nature">
        <title>rRNA introns, odd ribosomes, and small enigmatic genomes across a large radiation of phyla.</title>
        <authorList>
            <person name="Brown C.T."/>
            <person name="Hug L.A."/>
            <person name="Thomas B.C."/>
            <person name="Sharon I."/>
            <person name="Castelle C.J."/>
            <person name="Singh A."/>
            <person name="Wilkins M.J."/>
            <person name="Williams K.H."/>
            <person name="Banfield J.F."/>
        </authorList>
    </citation>
    <scope>NUCLEOTIDE SEQUENCE [LARGE SCALE GENOMIC DNA]</scope>
</reference>
<dbReference type="Gene3D" id="3.40.50.2000">
    <property type="entry name" value="Glycogen Phosphorylase B"/>
    <property type="match status" value="3"/>
</dbReference>
<feature type="domain" description="Glycosyl transferase family 1" evidence="2">
    <location>
        <begin position="177"/>
        <end position="311"/>
    </location>
</feature>
<sequence length="338" mass="38468">MKVGFDISQTAFIGGVSTYTKNLAAKFVDQVNLDLTYLYFSLRKPYNGSLPNVKKYPIPPTIAEVLLNRLRFPIENFIGDIDIFHSSDWVQPATKAKKVTTYHDVVPLKYPQWSHPKIIGVHKRRLEIVEKEVDAVIAVSEATKKDLLEVTKIAEEKIVVIYEAADEIFKPQEEKKIEEFRKKYNLPNDFVLSISGVGERRNLERIKEASKDYNLVISGEINPRVSYEEMPLLYCAAKVLLYPSLYEGFGLPILEAMSCGTPVITSNVSSMSEVGGDSAVYVDPLNVEEIKQKLKEVMEDNSLRQKLFKKGFVQAQKFSWEKCAKETADVYRKLVKNI</sequence>
<dbReference type="AlphaFoldDB" id="A0A0G0JHN6"/>
<evidence type="ECO:0000313" key="5">
    <source>
        <dbReference type="Proteomes" id="UP000034235"/>
    </source>
</evidence>
<evidence type="ECO:0000256" key="1">
    <source>
        <dbReference type="ARBA" id="ARBA00022679"/>
    </source>
</evidence>
<accession>A0A0G0JHN6</accession>
<name>A0A0G0JHN6_9BACT</name>
<keyword evidence="1 4" id="KW-0808">Transferase</keyword>
<dbReference type="Proteomes" id="UP000034235">
    <property type="component" value="Unassembled WGS sequence"/>
</dbReference>
<dbReference type="Pfam" id="PF00534">
    <property type="entry name" value="Glycos_transf_1"/>
    <property type="match status" value="1"/>
</dbReference>
<feature type="domain" description="Glycosyltransferase subfamily 4-like N-terminal" evidence="3">
    <location>
        <begin position="13"/>
        <end position="166"/>
    </location>
</feature>
<evidence type="ECO:0000259" key="2">
    <source>
        <dbReference type="Pfam" id="PF00534"/>
    </source>
</evidence>
<dbReference type="GO" id="GO:0009103">
    <property type="term" value="P:lipopolysaccharide biosynthetic process"/>
    <property type="evidence" value="ECO:0007669"/>
    <property type="project" value="TreeGrafter"/>
</dbReference>
<dbReference type="PANTHER" id="PTHR46401:SF2">
    <property type="entry name" value="GLYCOSYLTRANSFERASE WBBK-RELATED"/>
    <property type="match status" value="1"/>
</dbReference>
<organism evidence="4 5">
    <name type="scientific">Candidatus Daviesbacteria bacterium GW2011_GWA2_38_24</name>
    <dbReference type="NCBI Taxonomy" id="1618422"/>
    <lineage>
        <taxon>Bacteria</taxon>
        <taxon>Candidatus Daviesiibacteriota</taxon>
    </lineage>
</organism>
<gene>
    <name evidence="4" type="ORF">US86_C0001G0110</name>
</gene>
<dbReference type="GO" id="GO:0016757">
    <property type="term" value="F:glycosyltransferase activity"/>
    <property type="evidence" value="ECO:0007669"/>
    <property type="project" value="InterPro"/>
</dbReference>
<dbReference type="InterPro" id="IPR028098">
    <property type="entry name" value="Glyco_trans_4-like_N"/>
</dbReference>
<dbReference type="Pfam" id="PF13439">
    <property type="entry name" value="Glyco_transf_4"/>
    <property type="match status" value="1"/>
</dbReference>